<keyword evidence="1" id="KW-1133">Transmembrane helix</keyword>
<accession>A0A9Q1GE26</accession>
<evidence type="ECO:0000313" key="2">
    <source>
        <dbReference type="EMBL" id="KAJ8382207.1"/>
    </source>
</evidence>
<keyword evidence="3" id="KW-1185">Reference proteome</keyword>
<keyword evidence="1" id="KW-0472">Membrane</keyword>
<evidence type="ECO:0000256" key="1">
    <source>
        <dbReference type="SAM" id="Phobius"/>
    </source>
</evidence>
<comment type="caution">
    <text evidence="2">The sequence shown here is derived from an EMBL/GenBank/DDBJ whole genome shotgun (WGS) entry which is preliminary data.</text>
</comment>
<name>A0A9Q1GE26_SYNKA</name>
<protein>
    <submittedName>
        <fullName evidence="2">Uncharacterized protein</fullName>
    </submittedName>
</protein>
<keyword evidence="1" id="KW-0812">Transmembrane</keyword>
<dbReference type="Proteomes" id="UP001152622">
    <property type="component" value="Chromosome 1"/>
</dbReference>
<dbReference type="AlphaFoldDB" id="A0A9Q1GE26"/>
<sequence>MQYIAHSWQFPQLKEWTGMFLVQLKNPEGWLVKWRGTTQARSYPAGSHVPQRSVPNARLTSFRLVMVFMGVFTNAISKGAQSERPSPGADEVIQCPCRSGIPGSGFKSSLFLPLGVFFFFLFLRCRLACVAPRHVPDAAVL</sequence>
<evidence type="ECO:0000313" key="3">
    <source>
        <dbReference type="Proteomes" id="UP001152622"/>
    </source>
</evidence>
<organism evidence="2 3">
    <name type="scientific">Synaphobranchus kaupii</name>
    <name type="common">Kaup's arrowtooth eel</name>
    <dbReference type="NCBI Taxonomy" id="118154"/>
    <lineage>
        <taxon>Eukaryota</taxon>
        <taxon>Metazoa</taxon>
        <taxon>Chordata</taxon>
        <taxon>Craniata</taxon>
        <taxon>Vertebrata</taxon>
        <taxon>Euteleostomi</taxon>
        <taxon>Actinopterygii</taxon>
        <taxon>Neopterygii</taxon>
        <taxon>Teleostei</taxon>
        <taxon>Anguilliformes</taxon>
        <taxon>Synaphobranchidae</taxon>
        <taxon>Synaphobranchus</taxon>
    </lineage>
</organism>
<reference evidence="2" key="1">
    <citation type="journal article" date="2023" name="Science">
        <title>Genome structures resolve the early diversification of teleost fishes.</title>
        <authorList>
            <person name="Parey E."/>
            <person name="Louis A."/>
            <person name="Montfort J."/>
            <person name="Bouchez O."/>
            <person name="Roques C."/>
            <person name="Iampietro C."/>
            <person name="Lluch J."/>
            <person name="Castinel A."/>
            <person name="Donnadieu C."/>
            <person name="Desvignes T."/>
            <person name="Floi Bucao C."/>
            <person name="Jouanno E."/>
            <person name="Wen M."/>
            <person name="Mejri S."/>
            <person name="Dirks R."/>
            <person name="Jansen H."/>
            <person name="Henkel C."/>
            <person name="Chen W.J."/>
            <person name="Zahm M."/>
            <person name="Cabau C."/>
            <person name="Klopp C."/>
            <person name="Thompson A.W."/>
            <person name="Robinson-Rechavi M."/>
            <person name="Braasch I."/>
            <person name="Lecointre G."/>
            <person name="Bobe J."/>
            <person name="Postlethwait J.H."/>
            <person name="Berthelot C."/>
            <person name="Roest Crollius H."/>
            <person name="Guiguen Y."/>
        </authorList>
    </citation>
    <scope>NUCLEOTIDE SEQUENCE</scope>
    <source>
        <strain evidence="2">WJC10195</strain>
    </source>
</reference>
<dbReference type="EMBL" id="JAINUF010000001">
    <property type="protein sequence ID" value="KAJ8382207.1"/>
    <property type="molecule type" value="Genomic_DNA"/>
</dbReference>
<feature type="transmembrane region" description="Helical" evidence="1">
    <location>
        <begin position="105"/>
        <end position="123"/>
    </location>
</feature>
<proteinExistence type="predicted"/>
<gene>
    <name evidence="2" type="ORF">SKAU_G00029850</name>
</gene>